<keyword evidence="1 4" id="KW-0349">Heme</keyword>
<dbReference type="RefSeq" id="WP_194368325.1">
    <property type="nucleotide sequence ID" value="NZ_CP054492.1"/>
</dbReference>
<evidence type="ECO:0000256" key="4">
    <source>
        <dbReference type="PROSITE-ProRule" id="PRU00433"/>
    </source>
</evidence>
<evidence type="ECO:0000313" key="7">
    <source>
        <dbReference type="EMBL" id="QOY51211.1"/>
    </source>
</evidence>
<dbReference type="InterPro" id="IPR009056">
    <property type="entry name" value="Cyt_c-like_dom"/>
</dbReference>
<reference evidence="7 8" key="1">
    <citation type="submission" date="2020-05" db="EMBL/GenBank/DDBJ databases">
        <title>Sulfurimonas marisnigri, sp. nov., and Sulfurimonas baltica, sp. nov., manganese oxide reducing chemolithoautotrophs of the class Epsilonproteobacteria isolated from the pelagic redoxclines of the Black and Baltic Seas and emended description of the genus Sulfurimonas.</title>
        <authorList>
            <person name="Henkel J.V."/>
            <person name="Laudan C."/>
            <person name="Werner J."/>
            <person name="Neu T."/>
            <person name="Plewe S."/>
            <person name="Sproer C."/>
            <person name="Bunk B."/>
            <person name="Schulz-Vogt H.N."/>
        </authorList>
    </citation>
    <scope>NUCLEOTIDE SEQUENCE [LARGE SCALE GENOMIC DNA]</scope>
    <source>
        <strain evidence="7 8">GD2</strain>
    </source>
</reference>
<dbReference type="GO" id="GO:0046872">
    <property type="term" value="F:metal ion binding"/>
    <property type="evidence" value="ECO:0007669"/>
    <property type="project" value="UniProtKB-KW"/>
</dbReference>
<evidence type="ECO:0000256" key="2">
    <source>
        <dbReference type="ARBA" id="ARBA00022723"/>
    </source>
</evidence>
<dbReference type="AlphaFoldDB" id="A0A7S7LTH9"/>
<feature type="domain" description="Cytochrome c" evidence="6">
    <location>
        <begin position="9"/>
        <end position="105"/>
    </location>
</feature>
<dbReference type="GO" id="GO:0009055">
    <property type="term" value="F:electron transfer activity"/>
    <property type="evidence" value="ECO:0007669"/>
    <property type="project" value="InterPro"/>
</dbReference>
<accession>A0A7S7LTH9</accession>
<keyword evidence="5" id="KW-0732">Signal</keyword>
<proteinExistence type="predicted"/>
<dbReference type="KEGG" id="sbal:HUE88_08710"/>
<keyword evidence="3 4" id="KW-0408">Iron</keyword>
<gene>
    <name evidence="7" type="ORF">HUE88_08710</name>
</gene>
<dbReference type="SUPFAM" id="SSF46626">
    <property type="entry name" value="Cytochrome c"/>
    <property type="match status" value="1"/>
</dbReference>
<dbReference type="Gene3D" id="1.10.760.10">
    <property type="entry name" value="Cytochrome c-like domain"/>
    <property type="match status" value="1"/>
</dbReference>
<dbReference type="PROSITE" id="PS51007">
    <property type="entry name" value="CYTC"/>
    <property type="match status" value="1"/>
</dbReference>
<keyword evidence="8" id="KW-1185">Reference proteome</keyword>
<dbReference type="EMBL" id="CP054492">
    <property type="protein sequence ID" value="QOY51211.1"/>
    <property type="molecule type" value="Genomic_DNA"/>
</dbReference>
<dbReference type="InterPro" id="IPR036909">
    <property type="entry name" value="Cyt_c-like_dom_sf"/>
</dbReference>
<organism evidence="7 8">
    <name type="scientific">Candidatus Sulfurimonas baltica</name>
    <dbReference type="NCBI Taxonomy" id="2740404"/>
    <lineage>
        <taxon>Bacteria</taxon>
        <taxon>Pseudomonadati</taxon>
        <taxon>Campylobacterota</taxon>
        <taxon>Epsilonproteobacteria</taxon>
        <taxon>Campylobacterales</taxon>
        <taxon>Sulfurimonadaceae</taxon>
        <taxon>Sulfurimonas</taxon>
    </lineage>
</organism>
<protein>
    <recommendedName>
        <fullName evidence="6">Cytochrome c domain-containing protein</fullName>
    </recommendedName>
</protein>
<dbReference type="Proteomes" id="UP000593994">
    <property type="component" value="Chromosome"/>
</dbReference>
<name>A0A7S7LTH9_9BACT</name>
<feature type="chain" id="PRO_5032976823" description="Cytochrome c domain-containing protein" evidence="5">
    <location>
        <begin position="25"/>
        <end position="106"/>
    </location>
</feature>
<evidence type="ECO:0000259" key="6">
    <source>
        <dbReference type="PROSITE" id="PS51007"/>
    </source>
</evidence>
<keyword evidence="2 4" id="KW-0479">Metal-binding</keyword>
<evidence type="ECO:0000313" key="8">
    <source>
        <dbReference type="Proteomes" id="UP000593994"/>
    </source>
</evidence>
<evidence type="ECO:0000256" key="1">
    <source>
        <dbReference type="ARBA" id="ARBA00022617"/>
    </source>
</evidence>
<feature type="signal peptide" evidence="5">
    <location>
        <begin position="1"/>
        <end position="24"/>
    </location>
</feature>
<evidence type="ECO:0000256" key="3">
    <source>
        <dbReference type="ARBA" id="ARBA00023004"/>
    </source>
</evidence>
<sequence>MFIKKVVIGSVLLSALLFPNFLSAKNFNLEQTVKKCQKCHGEDFEKKVLHATRQIGLFSKSELMEVFDKYDKAPDGGRKGLMKIILKKYNTQEREQIADFIVNKNK</sequence>
<evidence type="ECO:0000256" key="5">
    <source>
        <dbReference type="SAM" id="SignalP"/>
    </source>
</evidence>
<dbReference type="GO" id="GO:0020037">
    <property type="term" value="F:heme binding"/>
    <property type="evidence" value="ECO:0007669"/>
    <property type="project" value="InterPro"/>
</dbReference>